<proteinExistence type="predicted"/>
<dbReference type="SUPFAM" id="SSF46785">
    <property type="entry name" value="Winged helix' DNA-binding domain"/>
    <property type="match status" value="1"/>
</dbReference>
<dbReference type="Gene3D" id="1.10.10.10">
    <property type="entry name" value="Winged helix-like DNA-binding domain superfamily/Winged helix DNA-binding domain"/>
    <property type="match status" value="1"/>
</dbReference>
<dbReference type="PANTHER" id="PTHR30136">
    <property type="entry name" value="HELIX-TURN-HELIX TRANSCRIPTIONAL REGULATOR, ICLR FAMILY"/>
    <property type="match status" value="1"/>
</dbReference>
<dbReference type="AlphaFoldDB" id="A0A1L3ZVI3"/>
<dbReference type="GO" id="GO:0045892">
    <property type="term" value="P:negative regulation of DNA-templated transcription"/>
    <property type="evidence" value="ECO:0007669"/>
    <property type="project" value="TreeGrafter"/>
</dbReference>
<evidence type="ECO:0000256" key="1">
    <source>
        <dbReference type="ARBA" id="ARBA00023015"/>
    </source>
</evidence>
<dbReference type="PROSITE" id="PS51078">
    <property type="entry name" value="ICLR_ED"/>
    <property type="match status" value="1"/>
</dbReference>
<dbReference type="SUPFAM" id="SSF55781">
    <property type="entry name" value="GAF domain-like"/>
    <property type="match status" value="1"/>
</dbReference>
<protein>
    <recommendedName>
        <fullName evidence="8">IclR family transcriptional regulator</fullName>
    </recommendedName>
</protein>
<dbReference type="Pfam" id="PF09339">
    <property type="entry name" value="HTH_IclR"/>
    <property type="match status" value="1"/>
</dbReference>
<organism evidence="6 7">
    <name type="scientific">Tardibacter chloracetimidivorans</name>
    <dbReference type="NCBI Taxonomy" id="1921510"/>
    <lineage>
        <taxon>Bacteria</taxon>
        <taxon>Pseudomonadati</taxon>
        <taxon>Pseudomonadota</taxon>
        <taxon>Alphaproteobacteria</taxon>
        <taxon>Sphingomonadales</taxon>
        <taxon>Sphingomonadaceae</taxon>
        <taxon>Tardibacter</taxon>
    </lineage>
</organism>
<dbReference type="InterPro" id="IPR029016">
    <property type="entry name" value="GAF-like_dom_sf"/>
</dbReference>
<name>A0A1L3ZVI3_9SPHN</name>
<gene>
    <name evidence="6" type="ORF">BSL82_10315</name>
</gene>
<keyword evidence="3" id="KW-0804">Transcription</keyword>
<evidence type="ECO:0000256" key="2">
    <source>
        <dbReference type="ARBA" id="ARBA00023125"/>
    </source>
</evidence>
<dbReference type="InterPro" id="IPR036390">
    <property type="entry name" value="WH_DNA-bd_sf"/>
</dbReference>
<dbReference type="Gene3D" id="3.30.450.40">
    <property type="match status" value="1"/>
</dbReference>
<dbReference type="KEGG" id="sphj:BSL82_10315"/>
<evidence type="ECO:0000259" key="4">
    <source>
        <dbReference type="PROSITE" id="PS51077"/>
    </source>
</evidence>
<evidence type="ECO:0000259" key="5">
    <source>
        <dbReference type="PROSITE" id="PS51078"/>
    </source>
</evidence>
<evidence type="ECO:0000313" key="7">
    <source>
        <dbReference type="Proteomes" id="UP000182063"/>
    </source>
</evidence>
<dbReference type="EMBL" id="CP018221">
    <property type="protein sequence ID" value="API59664.1"/>
    <property type="molecule type" value="Genomic_DNA"/>
</dbReference>
<keyword evidence="2" id="KW-0238">DNA-binding</keyword>
<keyword evidence="7" id="KW-1185">Reference proteome</keyword>
<dbReference type="InterPro" id="IPR036388">
    <property type="entry name" value="WH-like_DNA-bd_sf"/>
</dbReference>
<sequence length="252" mass="28080">MRQGTPTLGSLVRALDLYDCILRDQGRTPAHRLGRELGLKRATVYRMVRTLEDQGHLRTCKRGHYVAGCRAMEMLTSIKPNRVHAELARPLIRRLASAIGHVVHMGVLEGDMTTYLVKEGHVEDAPLTHEDMQLESYCSGIGKVLLAYLSDADRERYLSGGPFVRLTQNTIVDPGELREHLQTVRAVGYAIDDREIAPDLCCLAVPILQPDRSATLALSVSSIDQGKLEKSREGLLRKLTHTSKQIAHRLSD</sequence>
<evidence type="ECO:0008006" key="8">
    <source>
        <dbReference type="Google" id="ProtNLM"/>
    </source>
</evidence>
<dbReference type="GO" id="GO:0003700">
    <property type="term" value="F:DNA-binding transcription factor activity"/>
    <property type="evidence" value="ECO:0007669"/>
    <property type="project" value="TreeGrafter"/>
</dbReference>
<dbReference type="Proteomes" id="UP000182063">
    <property type="component" value="Chromosome"/>
</dbReference>
<feature type="domain" description="HTH iclR-type" evidence="4">
    <location>
        <begin position="8"/>
        <end position="69"/>
    </location>
</feature>
<evidence type="ECO:0000313" key="6">
    <source>
        <dbReference type="EMBL" id="API59664.1"/>
    </source>
</evidence>
<dbReference type="SMART" id="SM00346">
    <property type="entry name" value="HTH_ICLR"/>
    <property type="match status" value="1"/>
</dbReference>
<evidence type="ECO:0000256" key="3">
    <source>
        <dbReference type="ARBA" id="ARBA00023163"/>
    </source>
</evidence>
<accession>A0A1L3ZVI3</accession>
<feature type="domain" description="IclR-ED" evidence="5">
    <location>
        <begin position="70"/>
        <end position="252"/>
    </location>
</feature>
<dbReference type="GO" id="GO:0003677">
    <property type="term" value="F:DNA binding"/>
    <property type="evidence" value="ECO:0007669"/>
    <property type="project" value="UniProtKB-KW"/>
</dbReference>
<dbReference type="PROSITE" id="PS51077">
    <property type="entry name" value="HTH_ICLR"/>
    <property type="match status" value="1"/>
</dbReference>
<dbReference type="InterPro" id="IPR014757">
    <property type="entry name" value="Tscrpt_reg_IclR_C"/>
</dbReference>
<keyword evidence="1" id="KW-0805">Transcription regulation</keyword>
<dbReference type="STRING" id="1921510.BSL82_10315"/>
<reference evidence="7" key="1">
    <citation type="submission" date="2016-11" db="EMBL/GenBank/DDBJ databases">
        <title>Complete Genome Sequence of alachlor-degrading Sphingomonas sp. strain JJ-A5.</title>
        <authorList>
            <person name="Lee H."/>
            <person name="Ka J.-O."/>
        </authorList>
    </citation>
    <scope>NUCLEOTIDE SEQUENCE [LARGE SCALE GENOMIC DNA]</scope>
    <source>
        <strain evidence="7">JJ-A5</strain>
    </source>
</reference>
<dbReference type="Pfam" id="PF01614">
    <property type="entry name" value="IclR_C"/>
    <property type="match status" value="1"/>
</dbReference>
<dbReference type="OrthoDB" id="9807558at2"/>
<dbReference type="InterPro" id="IPR050707">
    <property type="entry name" value="HTH_MetabolicPath_Reg"/>
</dbReference>
<dbReference type="InterPro" id="IPR005471">
    <property type="entry name" value="Tscrpt_reg_IclR_N"/>
</dbReference>
<dbReference type="PANTHER" id="PTHR30136:SF35">
    <property type="entry name" value="HTH-TYPE TRANSCRIPTIONAL REGULATOR RV1719"/>
    <property type="match status" value="1"/>
</dbReference>